<proteinExistence type="predicted"/>
<evidence type="ECO:0000313" key="3">
    <source>
        <dbReference type="EMBL" id="KAL0960166.1"/>
    </source>
</evidence>
<evidence type="ECO:0000256" key="1">
    <source>
        <dbReference type="ARBA" id="ARBA00022737"/>
    </source>
</evidence>
<evidence type="ECO:0000259" key="2">
    <source>
        <dbReference type="Pfam" id="PF24883"/>
    </source>
</evidence>
<name>A0ABR3JWD2_9AGAR</name>
<dbReference type="Pfam" id="PF24883">
    <property type="entry name" value="NPHP3_N"/>
    <property type="match status" value="1"/>
</dbReference>
<accession>A0ABR3JWD2</accession>
<gene>
    <name evidence="3" type="ORF">HGRIS_011800</name>
</gene>
<protein>
    <recommendedName>
        <fullName evidence="2">Nephrocystin 3-like N-terminal domain-containing protein</fullName>
    </recommendedName>
</protein>
<reference evidence="4" key="1">
    <citation type="submission" date="2024-06" db="EMBL/GenBank/DDBJ databases">
        <title>Multi-omics analyses provide insights into the biosynthesis of the anticancer antibiotic pleurotin in Hohenbuehelia grisea.</title>
        <authorList>
            <person name="Weaver J.A."/>
            <person name="Alberti F."/>
        </authorList>
    </citation>
    <scope>NUCLEOTIDE SEQUENCE [LARGE SCALE GENOMIC DNA]</scope>
    <source>
        <strain evidence="4">T-177</strain>
    </source>
</reference>
<dbReference type="InterPro" id="IPR056884">
    <property type="entry name" value="NPHP3-like_N"/>
</dbReference>
<sequence>MDFLSKLSSQKLQSKDVPAQQEYLFFRWFASIGTGCLTRPIIFAIDAVDECPRHELQDLLDILSKLITRPELPSNIRFLFTYRSDDSIHSTFSKAKDSIRSMSIDHTPDTESDIHDFVQSKLRHLSHADGLVEAVLPYSVSS</sequence>
<evidence type="ECO:0000313" key="4">
    <source>
        <dbReference type="Proteomes" id="UP001556367"/>
    </source>
</evidence>
<dbReference type="EMBL" id="JASNQZ010000002">
    <property type="protein sequence ID" value="KAL0960166.1"/>
    <property type="molecule type" value="Genomic_DNA"/>
</dbReference>
<organism evidence="3 4">
    <name type="scientific">Hohenbuehelia grisea</name>
    <dbReference type="NCBI Taxonomy" id="104357"/>
    <lineage>
        <taxon>Eukaryota</taxon>
        <taxon>Fungi</taxon>
        <taxon>Dikarya</taxon>
        <taxon>Basidiomycota</taxon>
        <taxon>Agaricomycotina</taxon>
        <taxon>Agaricomycetes</taxon>
        <taxon>Agaricomycetidae</taxon>
        <taxon>Agaricales</taxon>
        <taxon>Pleurotineae</taxon>
        <taxon>Pleurotaceae</taxon>
        <taxon>Hohenbuehelia</taxon>
    </lineage>
</organism>
<feature type="domain" description="Nephrocystin 3-like N-terminal" evidence="2">
    <location>
        <begin position="27"/>
        <end position="83"/>
    </location>
</feature>
<keyword evidence="1" id="KW-0677">Repeat</keyword>
<comment type="caution">
    <text evidence="3">The sequence shown here is derived from an EMBL/GenBank/DDBJ whole genome shotgun (WGS) entry which is preliminary data.</text>
</comment>
<keyword evidence="4" id="KW-1185">Reference proteome</keyword>
<dbReference type="Proteomes" id="UP001556367">
    <property type="component" value="Unassembled WGS sequence"/>
</dbReference>